<dbReference type="GO" id="GO:0005524">
    <property type="term" value="F:ATP binding"/>
    <property type="evidence" value="ECO:0007669"/>
    <property type="project" value="UniProtKB-KW"/>
</dbReference>
<organism evidence="4 5">
    <name type="scientific">Siculibacillus lacustris</name>
    <dbReference type="NCBI Taxonomy" id="1549641"/>
    <lineage>
        <taxon>Bacteria</taxon>
        <taxon>Pseudomonadati</taxon>
        <taxon>Pseudomonadota</taxon>
        <taxon>Alphaproteobacteria</taxon>
        <taxon>Hyphomicrobiales</taxon>
        <taxon>Ancalomicrobiaceae</taxon>
        <taxon>Siculibacillus</taxon>
    </lineage>
</organism>
<evidence type="ECO:0000256" key="2">
    <source>
        <dbReference type="ARBA" id="ARBA00022741"/>
    </source>
</evidence>
<reference evidence="4 5" key="1">
    <citation type="submission" date="2019-02" db="EMBL/GenBank/DDBJ databases">
        <title>Siculibacillus lacustris gen. nov., sp. nov., a new rosette-forming bacterium isolated from a freshwater crater lake (Lake St. Ana, Romania).</title>
        <authorList>
            <person name="Felfoldi T."/>
            <person name="Marton Z."/>
            <person name="Szabo A."/>
            <person name="Mentes A."/>
            <person name="Boka K."/>
            <person name="Marialigeti K."/>
            <person name="Mathe I."/>
            <person name="Koncz M."/>
            <person name="Schumann P."/>
            <person name="Toth E."/>
        </authorList>
    </citation>
    <scope>NUCLEOTIDE SEQUENCE [LARGE SCALE GENOMIC DNA]</scope>
    <source>
        <strain evidence="4 5">SA-279</strain>
    </source>
</reference>
<dbReference type="GO" id="GO:0140662">
    <property type="term" value="F:ATP-dependent protein folding chaperone"/>
    <property type="evidence" value="ECO:0007669"/>
    <property type="project" value="InterPro"/>
</dbReference>
<accession>A0A4Q9VWE7</accession>
<dbReference type="InterPro" id="IPR042054">
    <property type="entry name" value="YegD-like"/>
</dbReference>
<comment type="similarity">
    <text evidence="1">Belongs to the heat shock protein 70 family.</text>
</comment>
<comment type="caution">
    <text evidence="4">The sequence shown here is derived from an EMBL/GenBank/DDBJ whole genome shotgun (WGS) entry which is preliminary data.</text>
</comment>
<evidence type="ECO:0000313" key="5">
    <source>
        <dbReference type="Proteomes" id="UP000292781"/>
    </source>
</evidence>
<dbReference type="OrthoDB" id="9807934at2"/>
<dbReference type="PANTHER" id="PTHR42749:SF1">
    <property type="entry name" value="CELL SHAPE-DETERMINING PROTEIN MREB"/>
    <property type="match status" value="1"/>
</dbReference>
<dbReference type="Gene3D" id="3.30.420.40">
    <property type="match status" value="3"/>
</dbReference>
<dbReference type="AlphaFoldDB" id="A0A4Q9VWE7"/>
<dbReference type="InterPro" id="IPR043129">
    <property type="entry name" value="ATPase_NBD"/>
</dbReference>
<proteinExistence type="inferred from homology"/>
<dbReference type="InterPro" id="IPR018181">
    <property type="entry name" value="Heat_shock_70_CS"/>
</dbReference>
<keyword evidence="3" id="KW-0067">ATP-binding</keyword>
<evidence type="ECO:0000256" key="1">
    <source>
        <dbReference type="ARBA" id="ARBA00007381"/>
    </source>
</evidence>
<dbReference type="PANTHER" id="PTHR42749">
    <property type="entry name" value="CELL SHAPE-DETERMINING PROTEIN MREB"/>
    <property type="match status" value="1"/>
</dbReference>
<name>A0A4Q9VWE7_9HYPH</name>
<dbReference type="CDD" id="cd10231">
    <property type="entry name" value="ASKHA_NBD_HSP70_YegD-like"/>
    <property type="match status" value="1"/>
</dbReference>
<dbReference type="RefSeq" id="WP_131305723.1">
    <property type="nucleotide sequence ID" value="NZ_SJFN01000003.1"/>
</dbReference>
<sequence>MTLASRRSALPPTLGLDFGTTNSVAAIADPSVPGGVREVGFPDGAITHSVFRSALDFWQTGSRQRLETLVEGGPWAIAHFVESPEGSRFLQSFKTFAASSSFRSTVVHGRSFRFEDLLATFLDRLAAHADPDVLPLPRRLIAGRPVTFAGGAPDPQLAQSRYDAAFSRAGFDEIHYVHEPVAAAFWFARRLTREATVLVADFGGGTSDFSIVRFTVDGHGVTAHPLAQTGVGIAGDGFDYRIIDAVVSPKLGKGSRYESFGKWLEMPAHYYAAFARWNQLAIMKTGETLRELNRLAGRSDDPTGLEQLIEVIEEDLGYPLYKAVSEVKFALSHAEEAQLSFRHRDIAIEATVRRADFERWIAGDLEKIAAALDEALARAGLADAAIDRVFLTGGTSFVPAVRRMFTDRFGASRVETGDQLLSIAYGLALIGAEEDVERWTVREAAVA</sequence>
<dbReference type="SUPFAM" id="SSF53067">
    <property type="entry name" value="Actin-like ATPase domain"/>
    <property type="match status" value="2"/>
</dbReference>
<dbReference type="Proteomes" id="UP000292781">
    <property type="component" value="Unassembled WGS sequence"/>
</dbReference>
<dbReference type="InterPro" id="IPR013126">
    <property type="entry name" value="Hsp_70_fam"/>
</dbReference>
<gene>
    <name evidence="4" type="ORF">EYW49_02625</name>
</gene>
<dbReference type="EMBL" id="SJFN01000003">
    <property type="protein sequence ID" value="TBW40642.1"/>
    <property type="molecule type" value="Genomic_DNA"/>
</dbReference>
<evidence type="ECO:0000256" key="3">
    <source>
        <dbReference type="ARBA" id="ARBA00022840"/>
    </source>
</evidence>
<protein>
    <submittedName>
        <fullName evidence="4">Hsp70 family protein</fullName>
    </submittedName>
</protein>
<keyword evidence="5" id="KW-1185">Reference proteome</keyword>
<keyword evidence="2" id="KW-0547">Nucleotide-binding</keyword>
<dbReference type="PROSITE" id="PS01036">
    <property type="entry name" value="HSP70_3"/>
    <property type="match status" value="1"/>
</dbReference>
<dbReference type="Pfam" id="PF00012">
    <property type="entry name" value="HSP70"/>
    <property type="match status" value="2"/>
</dbReference>
<evidence type="ECO:0000313" key="4">
    <source>
        <dbReference type="EMBL" id="TBW40642.1"/>
    </source>
</evidence>
<dbReference type="Gene3D" id="3.90.640.10">
    <property type="entry name" value="Actin, Chain A, domain 4"/>
    <property type="match status" value="2"/>
</dbReference>